<organism evidence="2 3">
    <name type="scientific">Brachyspira pilosicoli (strain ATCC BAA-1826 / 95/1000)</name>
    <dbReference type="NCBI Taxonomy" id="759914"/>
    <lineage>
        <taxon>Bacteria</taxon>
        <taxon>Pseudomonadati</taxon>
        <taxon>Spirochaetota</taxon>
        <taxon>Spirochaetia</taxon>
        <taxon>Brachyspirales</taxon>
        <taxon>Brachyspiraceae</taxon>
        <taxon>Brachyspira</taxon>
    </lineage>
</organism>
<evidence type="ECO:0000256" key="1">
    <source>
        <dbReference type="SAM" id="Phobius"/>
    </source>
</evidence>
<dbReference type="KEGG" id="bpo:BP951000_1386"/>
<keyword evidence="1" id="KW-1133">Transmembrane helix</keyword>
<dbReference type="STRING" id="759914.BP951000_1386"/>
<proteinExistence type="predicted"/>
<feature type="transmembrane region" description="Helical" evidence="1">
    <location>
        <begin position="52"/>
        <end position="73"/>
    </location>
</feature>
<dbReference type="HOGENOM" id="CLU_177552_0_0_12"/>
<dbReference type="EMBL" id="CP002025">
    <property type="protein sequence ID" value="ADK31371.1"/>
    <property type="molecule type" value="Genomic_DNA"/>
</dbReference>
<evidence type="ECO:0000313" key="2">
    <source>
        <dbReference type="EMBL" id="ADK31371.1"/>
    </source>
</evidence>
<dbReference type="AlphaFoldDB" id="D8IDZ8"/>
<dbReference type="Proteomes" id="UP000000332">
    <property type="component" value="Chromosome"/>
</dbReference>
<protein>
    <submittedName>
        <fullName evidence="2">Uncharacterized protein</fullName>
    </submittedName>
</protein>
<dbReference type="InParanoid" id="D8IDZ8"/>
<reference evidence="2 3" key="1">
    <citation type="journal article" date="2010" name="PLoS ONE">
        <title>The complete genome sequence of the pathogenic intestinal spirochete Brachyspira pilosicoli and comparison with other Brachyspira genomes.</title>
        <authorList>
            <person name="Wanchanthuek P."/>
            <person name="Bellgard M.I."/>
            <person name="La T."/>
            <person name="Ryan K."/>
            <person name="Moolhuijzen P."/>
            <person name="Chapman B."/>
            <person name="Black M."/>
            <person name="Schibeci D."/>
            <person name="Hunter A."/>
            <person name="Barrero R."/>
            <person name="Phillips N.D."/>
            <person name="Hampson D.J."/>
        </authorList>
    </citation>
    <scope>NUCLEOTIDE SEQUENCE [LARGE SCALE GENOMIC DNA]</scope>
    <source>
        <strain evidence="3">ATCC BAA-1826 / 95/1000</strain>
    </source>
</reference>
<keyword evidence="1" id="KW-0472">Membrane</keyword>
<sequence length="105" mass="11307">MMELVDIADLKSAGPCDRAGSIPAPSKIPNNSRNSLIIFMVNNQDKLSKKNIIILVIGLIIFAFSFLLIALVGKNPEGILGFLAPFTMLIGIITIVTGFLYKANS</sequence>
<feature type="transmembrane region" description="Helical" evidence="1">
    <location>
        <begin position="79"/>
        <end position="101"/>
    </location>
</feature>
<keyword evidence="3" id="KW-1185">Reference proteome</keyword>
<keyword evidence="1" id="KW-0812">Transmembrane</keyword>
<evidence type="ECO:0000313" key="3">
    <source>
        <dbReference type="Proteomes" id="UP000000332"/>
    </source>
</evidence>
<gene>
    <name evidence="2" type="ordered locus">BP951000_1386</name>
</gene>
<accession>D8IDZ8</accession>
<name>D8IDZ8_BRAP9</name>